<gene>
    <name evidence="1" type="ORF">CKAH01_04569</name>
</gene>
<dbReference type="AlphaFoldDB" id="A0AAD9YGW9"/>
<evidence type="ECO:0000313" key="1">
    <source>
        <dbReference type="EMBL" id="KAK2768001.1"/>
    </source>
</evidence>
<keyword evidence="2" id="KW-1185">Reference proteome</keyword>
<proteinExistence type="predicted"/>
<accession>A0AAD9YGW9</accession>
<evidence type="ECO:0000313" key="2">
    <source>
        <dbReference type="Proteomes" id="UP001281614"/>
    </source>
</evidence>
<protein>
    <submittedName>
        <fullName evidence="1">Uncharacterized protein</fullName>
    </submittedName>
</protein>
<reference evidence="1" key="1">
    <citation type="submission" date="2023-02" db="EMBL/GenBank/DDBJ databases">
        <title>Colletotrichum kahawae CIFC_Que2 genome sequencing and assembly.</title>
        <authorList>
            <person name="Baroncelli R."/>
        </authorList>
    </citation>
    <scope>NUCLEOTIDE SEQUENCE</scope>
    <source>
        <strain evidence="1">CIFC_Que2</strain>
    </source>
</reference>
<organism evidence="1 2">
    <name type="scientific">Colletotrichum kahawae</name>
    <name type="common">Coffee berry disease fungus</name>
    <dbReference type="NCBI Taxonomy" id="34407"/>
    <lineage>
        <taxon>Eukaryota</taxon>
        <taxon>Fungi</taxon>
        <taxon>Dikarya</taxon>
        <taxon>Ascomycota</taxon>
        <taxon>Pezizomycotina</taxon>
        <taxon>Sordariomycetes</taxon>
        <taxon>Hypocreomycetidae</taxon>
        <taxon>Glomerellales</taxon>
        <taxon>Glomerellaceae</taxon>
        <taxon>Colletotrichum</taxon>
        <taxon>Colletotrichum gloeosporioides species complex</taxon>
    </lineage>
</organism>
<dbReference type="Proteomes" id="UP001281614">
    <property type="component" value="Unassembled WGS sequence"/>
</dbReference>
<dbReference type="PANTHER" id="PTHR38166">
    <property type="entry name" value="C2H2-TYPE DOMAIN-CONTAINING PROTEIN-RELATED"/>
    <property type="match status" value="1"/>
</dbReference>
<dbReference type="EMBL" id="VYYT01000113">
    <property type="protein sequence ID" value="KAK2768001.1"/>
    <property type="molecule type" value="Genomic_DNA"/>
</dbReference>
<dbReference type="PANTHER" id="PTHR38166:SF1">
    <property type="entry name" value="C2H2-TYPE DOMAIN-CONTAINING PROTEIN"/>
    <property type="match status" value="1"/>
</dbReference>
<name>A0AAD9YGW9_COLKA</name>
<comment type="caution">
    <text evidence="1">The sequence shown here is derived from an EMBL/GenBank/DDBJ whole genome shotgun (WGS) entry which is preliminary data.</text>
</comment>
<sequence length="292" mass="32099">MIQPLMANVQAVKPNCPRCRIIFATQEDVDDHLRLKSPCKVVEGGGVEGFDAAQKRQLHSKKRARAKPEEDKWRDIYQILFPSCKDTPDPFYDPCFDGAARGLSTTQAGHCLDVERIFADGVLSEIEDETCVELEEAVEAHLSGRKRRKAMEVFRAFAVKVLRQGTAAGRPVAEIRENGQGQNTRKGLLSNSALDSFGSGVSPTVSIARPAIVHDAEDDHQSIRLPETTAQVAMKAQQDTGNENFPWRTAFNFGEGLNLTAWPDGNEAVVEGGYDLAGLDIFASCAQLWNQV</sequence>